<organism evidence="2">
    <name type="scientific">Brachypodium distachyon</name>
    <name type="common">Purple false brome</name>
    <name type="synonym">Trachynia distachya</name>
    <dbReference type="NCBI Taxonomy" id="15368"/>
    <lineage>
        <taxon>Eukaryota</taxon>
        <taxon>Viridiplantae</taxon>
        <taxon>Streptophyta</taxon>
        <taxon>Embryophyta</taxon>
        <taxon>Tracheophyta</taxon>
        <taxon>Spermatophyta</taxon>
        <taxon>Magnoliopsida</taxon>
        <taxon>Liliopsida</taxon>
        <taxon>Poales</taxon>
        <taxon>Poaceae</taxon>
        <taxon>BOP clade</taxon>
        <taxon>Pooideae</taxon>
        <taxon>Stipodae</taxon>
        <taxon>Brachypodieae</taxon>
        <taxon>Brachypodium</taxon>
    </lineage>
</organism>
<evidence type="ECO:0000313" key="4">
    <source>
        <dbReference type="Proteomes" id="UP000008810"/>
    </source>
</evidence>
<dbReference type="EnsemblPlants" id="KQJ82114">
    <property type="protein sequence ID" value="KQJ82114"/>
    <property type="gene ID" value="BRADI_5g06127v3"/>
</dbReference>
<reference evidence="2" key="2">
    <citation type="submission" date="2017-06" db="EMBL/GenBank/DDBJ databases">
        <title>WGS assembly of Brachypodium distachyon.</title>
        <authorList>
            <consortium name="The International Brachypodium Initiative"/>
            <person name="Lucas S."/>
            <person name="Harmon-Smith M."/>
            <person name="Lail K."/>
            <person name="Tice H."/>
            <person name="Grimwood J."/>
            <person name="Bruce D."/>
            <person name="Barry K."/>
            <person name="Shu S."/>
            <person name="Lindquist E."/>
            <person name="Wang M."/>
            <person name="Pitluck S."/>
            <person name="Vogel J.P."/>
            <person name="Garvin D.F."/>
            <person name="Mockler T.C."/>
            <person name="Schmutz J."/>
            <person name="Rokhsar D."/>
            <person name="Bevan M.W."/>
        </authorList>
    </citation>
    <scope>NUCLEOTIDE SEQUENCE</scope>
    <source>
        <strain evidence="2">Bd21</strain>
    </source>
</reference>
<dbReference type="EMBL" id="CM000884">
    <property type="protein sequence ID" value="KQJ82114.1"/>
    <property type="molecule type" value="Genomic_DNA"/>
</dbReference>
<keyword evidence="1" id="KW-1133">Transmembrane helix</keyword>
<feature type="transmembrane region" description="Helical" evidence="1">
    <location>
        <begin position="59"/>
        <end position="80"/>
    </location>
</feature>
<dbReference type="InParanoid" id="A0A0Q3GMX2"/>
<accession>A0A0Q3GMX2</accession>
<reference evidence="2 3" key="1">
    <citation type="journal article" date="2010" name="Nature">
        <title>Genome sequencing and analysis of the model grass Brachypodium distachyon.</title>
        <authorList>
            <consortium name="International Brachypodium Initiative"/>
        </authorList>
    </citation>
    <scope>NUCLEOTIDE SEQUENCE [LARGE SCALE GENOMIC DNA]</scope>
    <source>
        <strain evidence="2 3">Bd21</strain>
    </source>
</reference>
<dbReference type="AlphaFoldDB" id="A0A0Q3GMX2"/>
<name>A0A0Q3GMX2_BRADI</name>
<evidence type="ECO:0000313" key="3">
    <source>
        <dbReference type="EnsemblPlants" id="KQJ82114"/>
    </source>
</evidence>
<proteinExistence type="predicted"/>
<keyword evidence="4" id="KW-1185">Reference proteome</keyword>
<evidence type="ECO:0000256" key="1">
    <source>
        <dbReference type="SAM" id="Phobius"/>
    </source>
</evidence>
<keyword evidence="1" id="KW-0472">Membrane</keyword>
<reference evidence="3" key="3">
    <citation type="submission" date="2018-08" db="UniProtKB">
        <authorList>
            <consortium name="EnsemblPlants"/>
        </authorList>
    </citation>
    <scope>IDENTIFICATION</scope>
    <source>
        <strain evidence="3">cv. Bd21</strain>
    </source>
</reference>
<evidence type="ECO:0000313" key="2">
    <source>
        <dbReference type="EMBL" id="KQJ82114.1"/>
    </source>
</evidence>
<sequence>MAAAGTAFRPVLSHSAPSAQLPPVLLQTLIDGVVELVECLRLADIGGDRASLVTGLLVLVQHELIIVLVWSCAGCCTVLFM</sequence>
<gene>
    <name evidence="2" type="ORF">BRADI_5g06127v3</name>
</gene>
<dbReference type="Proteomes" id="UP000008810">
    <property type="component" value="Chromosome 5"/>
</dbReference>
<keyword evidence="1" id="KW-0812">Transmembrane</keyword>
<dbReference type="Gramene" id="KQJ82114">
    <property type="protein sequence ID" value="KQJ82114"/>
    <property type="gene ID" value="BRADI_5g06127v3"/>
</dbReference>
<protein>
    <submittedName>
        <fullName evidence="2 3">Uncharacterized protein</fullName>
    </submittedName>
</protein>